<name>A0A6M1T8Z7_9BACT</name>
<dbReference type="CDD" id="cd01105">
    <property type="entry name" value="HTH_GlnR-like"/>
    <property type="match status" value="1"/>
</dbReference>
<dbReference type="EMBL" id="JAALLS010000027">
    <property type="protein sequence ID" value="NGP89915.1"/>
    <property type="molecule type" value="Genomic_DNA"/>
</dbReference>
<sequence>MENKPSKEDLAFDFDFLDKLIVGIGEVSDITGVPTRKIRYWEDKGIIHSSSESGKNRRFDYKNIKKILLLKELVDEGYTLEAASEKVSKRMEMINKALASLKKKADE</sequence>
<keyword evidence="7" id="KW-1185">Reference proteome</keyword>
<evidence type="ECO:0000313" key="7">
    <source>
        <dbReference type="Proteomes" id="UP000479132"/>
    </source>
</evidence>
<dbReference type="Proteomes" id="UP000479132">
    <property type="component" value="Unassembled WGS sequence"/>
</dbReference>
<keyword evidence="3" id="KW-0238">DNA-binding</keyword>
<evidence type="ECO:0000259" key="5">
    <source>
        <dbReference type="PROSITE" id="PS50937"/>
    </source>
</evidence>
<dbReference type="InterPro" id="IPR047057">
    <property type="entry name" value="MerR_fam"/>
</dbReference>
<dbReference type="PANTHER" id="PTHR30204">
    <property type="entry name" value="REDOX-CYCLING DRUG-SENSING TRANSCRIPTIONAL ACTIVATOR SOXR"/>
    <property type="match status" value="1"/>
</dbReference>
<dbReference type="GO" id="GO:0003677">
    <property type="term" value="F:DNA binding"/>
    <property type="evidence" value="ECO:0007669"/>
    <property type="project" value="UniProtKB-KW"/>
</dbReference>
<evidence type="ECO:0000256" key="4">
    <source>
        <dbReference type="ARBA" id="ARBA00023163"/>
    </source>
</evidence>
<comment type="caution">
    <text evidence="6">The sequence shown here is derived from an EMBL/GenBank/DDBJ whole genome shotgun (WGS) entry which is preliminary data.</text>
</comment>
<dbReference type="GO" id="GO:0003700">
    <property type="term" value="F:DNA-binding transcription factor activity"/>
    <property type="evidence" value="ECO:0007669"/>
    <property type="project" value="InterPro"/>
</dbReference>
<dbReference type="Pfam" id="PF13411">
    <property type="entry name" value="MerR_1"/>
    <property type="match status" value="1"/>
</dbReference>
<keyword evidence="1" id="KW-0678">Repressor</keyword>
<feature type="domain" description="HTH merR-type" evidence="5">
    <location>
        <begin position="24"/>
        <end position="89"/>
    </location>
</feature>
<keyword evidence="4" id="KW-0804">Transcription</keyword>
<dbReference type="SMART" id="SM00422">
    <property type="entry name" value="HTH_MERR"/>
    <property type="match status" value="1"/>
</dbReference>
<protein>
    <submittedName>
        <fullName evidence="6">MerR family transcriptional regulator</fullName>
    </submittedName>
</protein>
<evidence type="ECO:0000256" key="1">
    <source>
        <dbReference type="ARBA" id="ARBA00022491"/>
    </source>
</evidence>
<proteinExistence type="predicted"/>
<dbReference type="PANTHER" id="PTHR30204:SF69">
    <property type="entry name" value="MERR-FAMILY TRANSCRIPTIONAL REGULATOR"/>
    <property type="match status" value="1"/>
</dbReference>
<dbReference type="SUPFAM" id="SSF46955">
    <property type="entry name" value="Putative DNA-binding domain"/>
    <property type="match status" value="1"/>
</dbReference>
<dbReference type="InterPro" id="IPR009061">
    <property type="entry name" value="DNA-bd_dom_put_sf"/>
</dbReference>
<evidence type="ECO:0000256" key="3">
    <source>
        <dbReference type="ARBA" id="ARBA00023125"/>
    </source>
</evidence>
<organism evidence="6 7">
    <name type="scientific">Fodinibius halophilus</name>
    <dbReference type="NCBI Taxonomy" id="1736908"/>
    <lineage>
        <taxon>Bacteria</taxon>
        <taxon>Pseudomonadati</taxon>
        <taxon>Balneolota</taxon>
        <taxon>Balneolia</taxon>
        <taxon>Balneolales</taxon>
        <taxon>Balneolaceae</taxon>
        <taxon>Fodinibius</taxon>
    </lineage>
</organism>
<dbReference type="InterPro" id="IPR000551">
    <property type="entry name" value="MerR-type_HTH_dom"/>
</dbReference>
<keyword evidence="2" id="KW-0805">Transcription regulation</keyword>
<dbReference type="Gene3D" id="1.10.1660.10">
    <property type="match status" value="1"/>
</dbReference>
<evidence type="ECO:0000313" key="6">
    <source>
        <dbReference type="EMBL" id="NGP89915.1"/>
    </source>
</evidence>
<dbReference type="RefSeq" id="WP_165271140.1">
    <property type="nucleotide sequence ID" value="NZ_JAALLS010000027.1"/>
</dbReference>
<dbReference type="PROSITE" id="PS50937">
    <property type="entry name" value="HTH_MERR_2"/>
    <property type="match status" value="1"/>
</dbReference>
<evidence type="ECO:0000256" key="2">
    <source>
        <dbReference type="ARBA" id="ARBA00023015"/>
    </source>
</evidence>
<dbReference type="AlphaFoldDB" id="A0A6M1T8Z7"/>
<gene>
    <name evidence="6" type="ORF">G3569_16265</name>
</gene>
<reference evidence="6 7" key="1">
    <citation type="submission" date="2020-02" db="EMBL/GenBank/DDBJ databases">
        <title>Aliifodinibius halophilus 2W32, complete genome.</title>
        <authorList>
            <person name="Li Y."/>
            <person name="Wu S."/>
        </authorList>
    </citation>
    <scope>NUCLEOTIDE SEQUENCE [LARGE SCALE GENOMIC DNA]</scope>
    <source>
        <strain evidence="6 7">2W32</strain>
    </source>
</reference>
<accession>A0A6M1T8Z7</accession>